<dbReference type="PROSITE" id="PS52016">
    <property type="entry name" value="TONB_DEPENDENT_REC_3"/>
    <property type="match status" value="1"/>
</dbReference>
<dbReference type="KEGG" id="ptan:CRYO30217_00043"/>
<evidence type="ECO:0000259" key="12">
    <source>
        <dbReference type="Pfam" id="PF00593"/>
    </source>
</evidence>
<dbReference type="PANTHER" id="PTHR30069">
    <property type="entry name" value="TONB-DEPENDENT OUTER MEMBRANE RECEPTOR"/>
    <property type="match status" value="1"/>
</dbReference>
<evidence type="ECO:0000256" key="7">
    <source>
        <dbReference type="ARBA" id="ARBA00023136"/>
    </source>
</evidence>
<evidence type="ECO:0000256" key="2">
    <source>
        <dbReference type="ARBA" id="ARBA00022448"/>
    </source>
</evidence>
<dbReference type="GO" id="GO:0009279">
    <property type="term" value="C:cell outer membrane"/>
    <property type="evidence" value="ECO:0007669"/>
    <property type="project" value="UniProtKB-SubCell"/>
</dbReference>
<dbReference type="Pfam" id="PF00593">
    <property type="entry name" value="TonB_dep_Rec_b-barrel"/>
    <property type="match status" value="1"/>
</dbReference>
<evidence type="ECO:0000256" key="10">
    <source>
        <dbReference type="PROSITE-ProRule" id="PRU01360"/>
    </source>
</evidence>
<dbReference type="InterPro" id="IPR039426">
    <property type="entry name" value="TonB-dep_rcpt-like"/>
</dbReference>
<accession>A0A916JKQ1</accession>
<evidence type="ECO:0000256" key="3">
    <source>
        <dbReference type="ARBA" id="ARBA00022452"/>
    </source>
</evidence>
<keyword evidence="2 10" id="KW-0813">Transport</keyword>
<evidence type="ECO:0000313" key="15">
    <source>
        <dbReference type="Proteomes" id="UP000683507"/>
    </source>
</evidence>
<keyword evidence="8" id="KW-0675">Receptor</keyword>
<dbReference type="GO" id="GO:0044718">
    <property type="term" value="P:siderophore transmembrane transport"/>
    <property type="evidence" value="ECO:0007669"/>
    <property type="project" value="TreeGrafter"/>
</dbReference>
<dbReference type="Pfam" id="PF07715">
    <property type="entry name" value="Plug"/>
    <property type="match status" value="1"/>
</dbReference>
<dbReference type="InterPro" id="IPR012910">
    <property type="entry name" value="Plug_dom"/>
</dbReference>
<gene>
    <name evidence="14" type="primary">btuB_1</name>
    <name evidence="14" type="ORF">CRYO30217_00043</name>
</gene>
<evidence type="ECO:0000256" key="6">
    <source>
        <dbReference type="ARBA" id="ARBA00023077"/>
    </source>
</evidence>
<dbReference type="AlphaFoldDB" id="A0A916JKQ1"/>
<dbReference type="GO" id="GO:0015344">
    <property type="term" value="F:siderophore uptake transmembrane transporter activity"/>
    <property type="evidence" value="ECO:0007669"/>
    <property type="project" value="TreeGrafter"/>
</dbReference>
<feature type="domain" description="TonB-dependent receptor plug" evidence="13">
    <location>
        <begin position="36"/>
        <end position="138"/>
    </location>
</feature>
<evidence type="ECO:0000256" key="9">
    <source>
        <dbReference type="ARBA" id="ARBA00023237"/>
    </source>
</evidence>
<protein>
    <submittedName>
        <fullName evidence="14">Vitamin B12 transporter BtuB</fullName>
    </submittedName>
</protein>
<reference evidence="14" key="1">
    <citation type="submission" date="2021-04" db="EMBL/GenBank/DDBJ databases">
        <authorList>
            <person name="Rodrigo-Torres L."/>
            <person name="Arahal R. D."/>
            <person name="Lucena T."/>
        </authorList>
    </citation>
    <scope>NUCLEOTIDE SEQUENCE</scope>
    <source>
        <strain evidence="14">AS29M-1</strain>
    </source>
</reference>
<keyword evidence="6 11" id="KW-0798">TonB box</keyword>
<keyword evidence="7 10" id="KW-0472">Membrane</keyword>
<dbReference type="Gene3D" id="2.40.170.20">
    <property type="entry name" value="TonB-dependent receptor, beta-barrel domain"/>
    <property type="match status" value="1"/>
</dbReference>
<keyword evidence="5" id="KW-0732">Signal</keyword>
<keyword evidence="15" id="KW-1185">Reference proteome</keyword>
<dbReference type="SUPFAM" id="SSF56935">
    <property type="entry name" value="Porins"/>
    <property type="match status" value="1"/>
</dbReference>
<evidence type="ECO:0000256" key="11">
    <source>
        <dbReference type="RuleBase" id="RU003357"/>
    </source>
</evidence>
<evidence type="ECO:0000256" key="5">
    <source>
        <dbReference type="ARBA" id="ARBA00022729"/>
    </source>
</evidence>
<evidence type="ECO:0000259" key="13">
    <source>
        <dbReference type="Pfam" id="PF07715"/>
    </source>
</evidence>
<dbReference type="RefSeq" id="WP_258540289.1">
    <property type="nucleotide sequence ID" value="NZ_OU015584.1"/>
</dbReference>
<proteinExistence type="inferred from homology"/>
<keyword evidence="9 10" id="KW-0998">Cell outer membrane</keyword>
<keyword evidence="4 10" id="KW-0812">Transmembrane</keyword>
<dbReference type="EMBL" id="OU015584">
    <property type="protein sequence ID" value="CAG5076288.1"/>
    <property type="molecule type" value="Genomic_DNA"/>
</dbReference>
<sequence>MRGYLLYAFTVFLVGFSGWGQTVDADTLKPFTKEVSSAYSTHKIEPAIIRKVNGENLGELLQFMTPNFVKRNGPGGIASISIRGGSAWQTQLFWEGVAINSPTLGQSDLSLLPSEFFSSVDINHSGASSQFGMGGLAGSVSLHAQRKYDYGGNVLFEKKVGSFGMNHTTGKFSFAKNAKLFSETTLIRKEALNDYPFINYSKPDKPIEKRKNGAIKQLGIQENIRLKSKLGKIKWITNYLDTERGIPAAIGVQENDATQLDRNFKTTLQLLKKKYHNHDGVSPQSNTYQFSVSLLHDQQNYNNKTTGVQTAFVNTTLAVQAQSTFELKKQFAVRTQLNEYLYRADSDGFDELIFQNRLSGSVIGSKQWEKSFISLTLQELLIDSRLSPIIANLGAYTNFYTGQYGHQVFGNAGTNYRYPSLNDLYWSVGGNTNLLPERSVNLELGVRSIEKYNNRLFEYQLTYFQDYITNWIQWIPNSQSIWTPENVKSVNKKGMEVMLQFRKKLSSSNYFLFTSNYRWVNATVSASTVNQSEIGNQLIYTPNHIINLDGFVQLKCLAIRYNQTLTSKFYLDRSNLSYLPYSAPANLTIKYHHDDEENYSTTRLTVGVTIHNIWDEAYQIVANQPMPGRWLSIELSINLNNKTYGKNTHE</sequence>
<dbReference type="InterPro" id="IPR000531">
    <property type="entry name" value="Beta-barrel_TonB"/>
</dbReference>
<name>A0A916JKQ1_9FLAO</name>
<evidence type="ECO:0000313" key="14">
    <source>
        <dbReference type="EMBL" id="CAG5076288.1"/>
    </source>
</evidence>
<comment type="subcellular location">
    <subcellularLocation>
        <location evidence="1 10">Cell outer membrane</location>
        <topology evidence="1 10">Multi-pass membrane protein</topology>
    </subcellularLocation>
</comment>
<dbReference type="Proteomes" id="UP000683507">
    <property type="component" value="Chromosome"/>
</dbReference>
<dbReference type="InterPro" id="IPR036942">
    <property type="entry name" value="Beta-barrel_TonB_sf"/>
</dbReference>
<evidence type="ECO:0000256" key="1">
    <source>
        <dbReference type="ARBA" id="ARBA00004571"/>
    </source>
</evidence>
<dbReference type="PANTHER" id="PTHR30069:SF29">
    <property type="entry name" value="HEMOGLOBIN AND HEMOGLOBIN-HAPTOGLOBIN-BINDING PROTEIN 1-RELATED"/>
    <property type="match status" value="1"/>
</dbReference>
<organism evidence="14 15">
    <name type="scientific">Parvicella tangerina</name>
    <dbReference type="NCBI Taxonomy" id="2829795"/>
    <lineage>
        <taxon>Bacteria</taxon>
        <taxon>Pseudomonadati</taxon>
        <taxon>Bacteroidota</taxon>
        <taxon>Flavobacteriia</taxon>
        <taxon>Flavobacteriales</taxon>
        <taxon>Parvicellaceae</taxon>
        <taxon>Parvicella</taxon>
    </lineage>
</organism>
<feature type="domain" description="TonB-dependent receptor-like beta-barrel" evidence="12">
    <location>
        <begin position="405"/>
        <end position="603"/>
    </location>
</feature>
<keyword evidence="3 10" id="KW-1134">Transmembrane beta strand</keyword>
<comment type="similarity">
    <text evidence="10 11">Belongs to the TonB-dependent receptor family.</text>
</comment>
<evidence type="ECO:0000256" key="4">
    <source>
        <dbReference type="ARBA" id="ARBA00022692"/>
    </source>
</evidence>
<evidence type="ECO:0000256" key="8">
    <source>
        <dbReference type="ARBA" id="ARBA00023170"/>
    </source>
</evidence>